<dbReference type="InterPro" id="IPR013783">
    <property type="entry name" value="Ig-like_fold"/>
</dbReference>
<dbReference type="InterPro" id="IPR003961">
    <property type="entry name" value="FN3_dom"/>
</dbReference>
<organism evidence="1 2">
    <name type="scientific">Pogonophryne albipinna</name>
    <dbReference type="NCBI Taxonomy" id="1090488"/>
    <lineage>
        <taxon>Eukaryota</taxon>
        <taxon>Metazoa</taxon>
        <taxon>Chordata</taxon>
        <taxon>Craniata</taxon>
        <taxon>Vertebrata</taxon>
        <taxon>Euteleostomi</taxon>
        <taxon>Actinopterygii</taxon>
        <taxon>Neopterygii</taxon>
        <taxon>Teleostei</taxon>
        <taxon>Neoteleostei</taxon>
        <taxon>Acanthomorphata</taxon>
        <taxon>Eupercaria</taxon>
        <taxon>Perciformes</taxon>
        <taxon>Notothenioidei</taxon>
        <taxon>Pogonophryne</taxon>
    </lineage>
</organism>
<accession>A0AAD6BTH1</accession>
<evidence type="ECO:0000313" key="1">
    <source>
        <dbReference type="EMBL" id="KAJ4949335.1"/>
    </source>
</evidence>
<proteinExistence type="predicted"/>
<name>A0AAD6BTH1_9TELE</name>
<dbReference type="InterPro" id="IPR036116">
    <property type="entry name" value="FN3_sf"/>
</dbReference>
<protein>
    <recommendedName>
        <fullName evidence="3">Fibronectin type-III domain-containing protein</fullName>
    </recommendedName>
</protein>
<dbReference type="Proteomes" id="UP001219934">
    <property type="component" value="Unassembled WGS sequence"/>
</dbReference>
<gene>
    <name evidence="1" type="ORF">JOQ06_020850</name>
</gene>
<comment type="caution">
    <text evidence="1">The sequence shown here is derived from an EMBL/GenBank/DDBJ whole genome shotgun (WGS) entry which is preliminary data.</text>
</comment>
<sequence>MEVPGLAHNITSPLSPCAGMIKDLSALQLCERDGSKSQDGSMEALPVPQNIKISNITCDSFKICWDMEPSSKERITHYFIDLNKKENKNSNKFKHKVTLESALIN</sequence>
<dbReference type="EMBL" id="JAPTMU010000001">
    <property type="protein sequence ID" value="KAJ4949335.1"/>
    <property type="molecule type" value="Genomic_DNA"/>
</dbReference>
<dbReference type="SUPFAM" id="SSF49265">
    <property type="entry name" value="Fibronectin type III"/>
    <property type="match status" value="1"/>
</dbReference>
<reference evidence="1" key="1">
    <citation type="submission" date="2022-11" db="EMBL/GenBank/DDBJ databases">
        <title>Chromosome-level genome of Pogonophryne albipinna.</title>
        <authorList>
            <person name="Jo E."/>
        </authorList>
    </citation>
    <scope>NUCLEOTIDE SEQUENCE</scope>
    <source>
        <strain evidence="1">SGF0006</strain>
        <tissue evidence="1">Muscle</tissue>
    </source>
</reference>
<evidence type="ECO:0000313" key="2">
    <source>
        <dbReference type="Proteomes" id="UP001219934"/>
    </source>
</evidence>
<dbReference type="Gene3D" id="2.60.40.10">
    <property type="entry name" value="Immunoglobulins"/>
    <property type="match status" value="1"/>
</dbReference>
<dbReference type="AlphaFoldDB" id="A0AAD6BTH1"/>
<keyword evidence="2" id="KW-1185">Reference proteome</keyword>
<dbReference type="CDD" id="cd00063">
    <property type="entry name" value="FN3"/>
    <property type="match status" value="1"/>
</dbReference>
<evidence type="ECO:0008006" key="3">
    <source>
        <dbReference type="Google" id="ProtNLM"/>
    </source>
</evidence>